<dbReference type="GO" id="GO:0005576">
    <property type="term" value="C:extracellular region"/>
    <property type="evidence" value="ECO:0007669"/>
    <property type="project" value="UniProtKB-SubCell"/>
</dbReference>
<evidence type="ECO:0000259" key="19">
    <source>
        <dbReference type="PROSITE" id="PS50873"/>
    </source>
</evidence>
<comment type="function">
    <text evidence="17">Removal of H(2)O(2), oxidation of toxic reductants, biosynthesis and degradation of lignin, suberization, auxin catabolism, response to environmental stresses such as wounding, pathogen attack and oxidative stress.</text>
</comment>
<evidence type="ECO:0000256" key="7">
    <source>
        <dbReference type="ARBA" id="ARBA00022723"/>
    </source>
</evidence>
<evidence type="ECO:0000256" key="18">
    <source>
        <dbReference type="SAM" id="MobiDB-lite"/>
    </source>
</evidence>
<evidence type="ECO:0000256" key="1">
    <source>
        <dbReference type="ARBA" id="ARBA00000189"/>
    </source>
</evidence>
<feature type="disulfide bond" evidence="16">
    <location>
        <begin position="111"/>
        <end position="143"/>
    </location>
</feature>
<dbReference type="Proteomes" id="UP000594261">
    <property type="component" value="Chromosome 2"/>
</dbReference>
<evidence type="ECO:0000256" key="4">
    <source>
        <dbReference type="ARBA" id="ARBA00022525"/>
    </source>
</evidence>
<evidence type="ECO:0000256" key="16">
    <source>
        <dbReference type="PIRSR" id="PIRSR600823-5"/>
    </source>
</evidence>
<evidence type="ECO:0000256" key="13">
    <source>
        <dbReference type="ARBA" id="ARBA00023324"/>
    </source>
</evidence>
<dbReference type="GO" id="GO:0006979">
    <property type="term" value="P:response to oxidative stress"/>
    <property type="evidence" value="ECO:0007669"/>
    <property type="project" value="UniProtKB-UniRule"/>
</dbReference>
<dbReference type="Gene3D" id="1.10.420.10">
    <property type="entry name" value="Peroxidase, domain 2"/>
    <property type="match status" value="1"/>
</dbReference>
<dbReference type="InterPro" id="IPR002016">
    <property type="entry name" value="Haem_peroxidase"/>
</dbReference>
<protein>
    <recommendedName>
        <fullName evidence="3 17">Peroxidase</fullName>
        <ecNumber evidence="3 17">1.11.1.7</ecNumber>
    </recommendedName>
</protein>
<evidence type="ECO:0000256" key="6">
    <source>
        <dbReference type="ARBA" id="ARBA00022617"/>
    </source>
</evidence>
<reference evidence="21" key="1">
    <citation type="journal article" date="2016" name="G3 (Bethesda)">
        <title>First Draft Assembly and Annotation of the Genome of a California Endemic Oak Quercus lobata Nee (Fagaceae).</title>
        <authorList>
            <person name="Sork V.L."/>
            <person name="Fitz-Gibbon S.T."/>
            <person name="Puiu D."/>
            <person name="Crepeau M."/>
            <person name="Gugger P.F."/>
            <person name="Sherman R."/>
            <person name="Stevens K."/>
            <person name="Langley C.H."/>
            <person name="Pellegrini M."/>
            <person name="Salzberg S.L."/>
        </authorList>
    </citation>
    <scope>NUCLEOTIDE SEQUENCE [LARGE SCALE GENOMIC DNA]</scope>
    <source>
        <strain evidence="21">cv. SW786</strain>
    </source>
</reference>
<dbReference type="EnsemblPlants" id="QL02p088527:mrna">
    <property type="protein sequence ID" value="QL02p088527:mrna"/>
    <property type="gene ID" value="QL02p088527"/>
</dbReference>
<keyword evidence="21" id="KW-1185">Reference proteome</keyword>
<evidence type="ECO:0000313" key="20">
    <source>
        <dbReference type="EnsemblPlants" id="QL02p088527:mrna"/>
    </source>
</evidence>
<evidence type="ECO:0000256" key="8">
    <source>
        <dbReference type="ARBA" id="ARBA00022729"/>
    </source>
</evidence>
<keyword evidence="9 15" id="KW-0106">Calcium</keyword>
<dbReference type="PROSITE" id="PS00435">
    <property type="entry name" value="PEROXIDASE_1"/>
    <property type="match status" value="1"/>
</dbReference>
<feature type="binding site" evidence="15">
    <location>
        <position position="164"/>
    </location>
    <ligand>
        <name>Ca(2+)</name>
        <dbReference type="ChEBI" id="CHEBI:29108"/>
        <label>2</label>
    </ligand>
</feature>
<feature type="binding site" evidence="15">
    <location>
        <position position="105"/>
    </location>
    <ligand>
        <name>Ca(2+)</name>
        <dbReference type="ChEBI" id="CHEBI:29108"/>
        <label>2</label>
    </ligand>
</feature>
<dbReference type="InterPro" id="IPR033905">
    <property type="entry name" value="Secretory_peroxidase"/>
</dbReference>
<dbReference type="InterPro" id="IPR000823">
    <property type="entry name" value="Peroxidase_pln"/>
</dbReference>
<feature type="domain" description="Plant heme peroxidase family profile" evidence="19">
    <location>
        <begin position="1"/>
        <end position="244"/>
    </location>
</feature>
<dbReference type="InParanoid" id="A0A7N2R023"/>
<dbReference type="Gramene" id="QL02p088527:mrna">
    <property type="protein sequence ID" value="QL02p088527:mrna"/>
    <property type="gene ID" value="QL02p088527"/>
</dbReference>
<dbReference type="Pfam" id="PF00141">
    <property type="entry name" value="peroxidase"/>
    <property type="match status" value="1"/>
</dbReference>
<comment type="similarity">
    <text evidence="17">Belongs to the peroxidase family. Classical plant (class III) peroxidase subfamily.</text>
</comment>
<keyword evidence="8" id="KW-0732">Signal</keyword>
<feature type="region of interest" description="Disordered" evidence="18">
    <location>
        <begin position="285"/>
        <end position="306"/>
    </location>
</feature>
<evidence type="ECO:0000256" key="14">
    <source>
        <dbReference type="PIRSR" id="PIRSR600823-2"/>
    </source>
</evidence>
<dbReference type="InterPro" id="IPR019793">
    <property type="entry name" value="Peroxidases_heam-ligand_BS"/>
</dbReference>
<dbReference type="PROSITE" id="PS50873">
    <property type="entry name" value="PEROXIDASE_4"/>
    <property type="match status" value="1"/>
</dbReference>
<evidence type="ECO:0000256" key="10">
    <source>
        <dbReference type="ARBA" id="ARBA00023002"/>
    </source>
</evidence>
<dbReference type="GO" id="GO:0046872">
    <property type="term" value="F:metal ion binding"/>
    <property type="evidence" value="ECO:0007669"/>
    <property type="project" value="UniProtKB-UniRule"/>
</dbReference>
<accession>A0A7N2R023</accession>
<evidence type="ECO:0000256" key="12">
    <source>
        <dbReference type="ARBA" id="ARBA00023157"/>
    </source>
</evidence>
<keyword evidence="10 17" id="KW-0560">Oxidoreductase</keyword>
<keyword evidence="7 15" id="KW-0479">Metal-binding</keyword>
<dbReference type="GO" id="GO:0020037">
    <property type="term" value="F:heme binding"/>
    <property type="evidence" value="ECO:0007669"/>
    <property type="project" value="UniProtKB-UniRule"/>
</dbReference>
<feature type="binding site" evidence="15">
    <location>
        <position position="156"/>
    </location>
    <ligand>
        <name>Ca(2+)</name>
        <dbReference type="ChEBI" id="CHEBI:29108"/>
        <label>2</label>
    </ligand>
</feature>
<comment type="subcellular location">
    <subcellularLocation>
        <location evidence="17">Secreted</location>
    </subcellularLocation>
</comment>
<organism evidence="20 21">
    <name type="scientific">Quercus lobata</name>
    <name type="common">Valley oak</name>
    <dbReference type="NCBI Taxonomy" id="97700"/>
    <lineage>
        <taxon>Eukaryota</taxon>
        <taxon>Viridiplantae</taxon>
        <taxon>Streptophyta</taxon>
        <taxon>Embryophyta</taxon>
        <taxon>Tracheophyta</taxon>
        <taxon>Spermatophyta</taxon>
        <taxon>Magnoliopsida</taxon>
        <taxon>eudicotyledons</taxon>
        <taxon>Gunneridae</taxon>
        <taxon>Pentapetalae</taxon>
        <taxon>rosids</taxon>
        <taxon>fabids</taxon>
        <taxon>Fagales</taxon>
        <taxon>Fagaceae</taxon>
        <taxon>Quercus</taxon>
    </lineage>
</organism>
<evidence type="ECO:0000313" key="21">
    <source>
        <dbReference type="Proteomes" id="UP000594261"/>
    </source>
</evidence>
<comment type="similarity">
    <text evidence="2">Belongs to the peroxidase family. Ascorbate peroxidase subfamily.</text>
</comment>
<comment type="cofactor">
    <cofactor evidence="15 17">
        <name>heme b</name>
        <dbReference type="ChEBI" id="CHEBI:60344"/>
    </cofactor>
    <text evidence="15 17">Binds 1 heme b (iron(II)-protoporphyrin IX) group per subunit.</text>
</comment>
<keyword evidence="6 17" id="KW-0349">Heme</keyword>
<keyword evidence="13 17" id="KW-0376">Hydrogen peroxide</keyword>
<comment type="cofactor">
    <cofactor evidence="15 17">
        <name>Ca(2+)</name>
        <dbReference type="ChEBI" id="CHEBI:29108"/>
    </cofactor>
    <text evidence="15 17">Binds 2 calcium ions per subunit.</text>
</comment>
<feature type="binding site" description="axial binding residue" evidence="15">
    <location>
        <position position="104"/>
    </location>
    <ligand>
        <name>heme b</name>
        <dbReference type="ChEBI" id="CHEBI:60344"/>
    </ligand>
    <ligandPart>
        <name>Fe</name>
        <dbReference type="ChEBI" id="CHEBI:18248"/>
    </ligandPart>
</feature>
<keyword evidence="11 15" id="KW-0408">Iron</keyword>
<keyword evidence="5 17" id="KW-0575">Peroxidase</keyword>
<dbReference type="PANTHER" id="PTHR31235">
    <property type="entry name" value="PEROXIDASE 25-RELATED"/>
    <property type="match status" value="1"/>
</dbReference>
<dbReference type="AlphaFoldDB" id="A0A7N2R023"/>
<feature type="region of interest" description="Disordered" evidence="18">
    <location>
        <begin position="49"/>
        <end position="75"/>
    </location>
</feature>
<evidence type="ECO:0000256" key="9">
    <source>
        <dbReference type="ARBA" id="ARBA00022837"/>
    </source>
</evidence>
<dbReference type="EC" id="1.11.1.7" evidence="3 17"/>
<keyword evidence="4 17" id="KW-0964">Secreted</keyword>
<keyword evidence="12 16" id="KW-1015">Disulfide bond</keyword>
<feature type="compositionally biased region" description="Polar residues" evidence="18">
    <location>
        <begin position="64"/>
        <end position="74"/>
    </location>
</feature>
<evidence type="ECO:0000256" key="5">
    <source>
        <dbReference type="ARBA" id="ARBA00022559"/>
    </source>
</evidence>
<dbReference type="PRINTS" id="PR00461">
    <property type="entry name" value="PLPEROXIDASE"/>
</dbReference>
<evidence type="ECO:0000256" key="3">
    <source>
        <dbReference type="ARBA" id="ARBA00012313"/>
    </source>
</evidence>
<sequence>MSAPPNLGLRGFDVIDDAKSQLEPLCPGVVSCADILALAARDAVALSDGPSWPVPSGRRDGRVSSASEVSNNLPSPLESVATHRKKFAAKGLDDNDLVTLVGGHTIGQTDCLFFRYRLYNFTATGNSDPTINPSFLSQLQALCPKDGDGSKRVALDKDSQTKFDMSFFKNVRDGNAVLESDQRLWGDATTRTIVQNYAGSIRGLLGLRFDIEFPKAMIKMSSVEVKTGLVKILKEYEKSTGALIRLPFIQKVLQQPFFTTDMLYKLVKECEAMLDGLFPKCEPPASTVVADGDDDPSTSDTTNNSGLLRVPKELAEIEYKESLYMKSTISALRVLKEIRSGSSTVGPLSLPPLQYSAIEETCNKVSVLEQVAK</sequence>
<name>A0A7N2R023_QUELO</name>
<comment type="catalytic activity">
    <reaction evidence="1 17">
        <text>2 a phenolic donor + H2O2 = 2 a phenolic radical donor + 2 H2O</text>
        <dbReference type="Rhea" id="RHEA:56136"/>
        <dbReference type="ChEBI" id="CHEBI:15377"/>
        <dbReference type="ChEBI" id="CHEBI:16240"/>
        <dbReference type="ChEBI" id="CHEBI:139520"/>
        <dbReference type="ChEBI" id="CHEBI:139521"/>
        <dbReference type="EC" id="1.11.1.7"/>
    </reaction>
</comment>
<dbReference type="SUPFAM" id="SSF48113">
    <property type="entry name" value="Heme-dependent peroxidases"/>
    <property type="match status" value="1"/>
</dbReference>
<evidence type="ECO:0000256" key="11">
    <source>
        <dbReference type="ARBA" id="ARBA00023004"/>
    </source>
</evidence>
<evidence type="ECO:0000256" key="15">
    <source>
        <dbReference type="PIRSR" id="PIRSR600823-3"/>
    </source>
</evidence>
<evidence type="ECO:0000256" key="2">
    <source>
        <dbReference type="ARBA" id="ARBA00006873"/>
    </source>
</evidence>
<proteinExistence type="inferred from homology"/>
<feature type="binding site" evidence="14">
    <location>
        <position position="74"/>
    </location>
    <ligand>
        <name>substrate</name>
    </ligand>
</feature>
<dbReference type="InterPro" id="IPR010255">
    <property type="entry name" value="Haem_peroxidase_sf"/>
</dbReference>
<evidence type="ECO:0000256" key="17">
    <source>
        <dbReference type="RuleBase" id="RU362060"/>
    </source>
</evidence>
<dbReference type="CDD" id="cd00693">
    <property type="entry name" value="secretory_peroxidase"/>
    <property type="match status" value="1"/>
</dbReference>
<reference evidence="20" key="2">
    <citation type="submission" date="2021-01" db="UniProtKB">
        <authorList>
            <consortium name="EnsemblPlants"/>
        </authorList>
    </citation>
    <scope>IDENTIFICATION</scope>
</reference>
<dbReference type="FunFam" id="1.10.420.10:FF:000010">
    <property type="entry name" value="Peroxidase"/>
    <property type="match status" value="1"/>
</dbReference>
<dbReference type="GO" id="GO:0140825">
    <property type="term" value="F:lactoperoxidase activity"/>
    <property type="evidence" value="ECO:0007669"/>
    <property type="project" value="UniProtKB-EC"/>
</dbReference>
<dbReference type="GO" id="GO:0042744">
    <property type="term" value="P:hydrogen peroxide catabolic process"/>
    <property type="evidence" value="ECO:0007669"/>
    <property type="project" value="UniProtKB-KW"/>
</dbReference>
<dbReference type="Gene3D" id="1.10.520.10">
    <property type="match status" value="1"/>
</dbReference>
<dbReference type="PRINTS" id="PR00458">
    <property type="entry name" value="PEROXIDASE"/>
</dbReference>